<sequence>MNTSMNMSTTLSLGLLLFAATSVFACEIGYKDIGDEPDGDGDGDSMSDGDGDGDGDGDPMGDGDGDPMGDGDGDPTGDGDGDGDGCLAVAFQTCEDVQGAFEEETTVIRSCTEDAECGQQLVGTSCGCTHDWVARTDADATCFYAIIEQASLLECDLGLYSDCDCPSADGFECVDNICEWSYL</sequence>
<evidence type="ECO:0008006" key="5">
    <source>
        <dbReference type="Google" id="ProtNLM"/>
    </source>
</evidence>
<dbReference type="RefSeq" id="WP_106087822.1">
    <property type="nucleotide sequence ID" value="NZ_PVNL01000019.1"/>
</dbReference>
<feature type="region of interest" description="Disordered" evidence="1">
    <location>
        <begin position="35"/>
        <end position="82"/>
    </location>
</feature>
<dbReference type="EMBL" id="PVNL01000019">
    <property type="protein sequence ID" value="PRQ09505.1"/>
    <property type="molecule type" value="Genomic_DNA"/>
</dbReference>
<accession>A0A2S9YWM1</accession>
<organism evidence="3 4">
    <name type="scientific">Enhygromyxa salina</name>
    <dbReference type="NCBI Taxonomy" id="215803"/>
    <lineage>
        <taxon>Bacteria</taxon>
        <taxon>Pseudomonadati</taxon>
        <taxon>Myxococcota</taxon>
        <taxon>Polyangia</taxon>
        <taxon>Nannocystales</taxon>
        <taxon>Nannocystaceae</taxon>
        <taxon>Enhygromyxa</taxon>
    </lineage>
</organism>
<name>A0A2S9YWM1_9BACT</name>
<gene>
    <name evidence="3" type="ORF">ENSA7_07470</name>
</gene>
<dbReference type="Proteomes" id="UP000238823">
    <property type="component" value="Unassembled WGS sequence"/>
</dbReference>
<reference evidence="3 4" key="1">
    <citation type="submission" date="2018-03" db="EMBL/GenBank/DDBJ databases">
        <title>Draft Genome Sequences of the Obligatory Marine Myxobacteria Enhygromyxa salina SWB007.</title>
        <authorList>
            <person name="Poehlein A."/>
            <person name="Moghaddam J.A."/>
            <person name="Harms H."/>
            <person name="Alanjari M."/>
            <person name="Koenig G.M."/>
            <person name="Daniel R."/>
            <person name="Schaeberle T.F."/>
        </authorList>
    </citation>
    <scope>NUCLEOTIDE SEQUENCE [LARGE SCALE GENOMIC DNA]</scope>
    <source>
        <strain evidence="3 4">SWB007</strain>
    </source>
</reference>
<evidence type="ECO:0000313" key="3">
    <source>
        <dbReference type="EMBL" id="PRQ09505.1"/>
    </source>
</evidence>
<keyword evidence="2" id="KW-0732">Signal</keyword>
<evidence type="ECO:0000256" key="2">
    <source>
        <dbReference type="SAM" id="SignalP"/>
    </source>
</evidence>
<dbReference type="OrthoDB" id="5521401at2"/>
<comment type="caution">
    <text evidence="3">The sequence shown here is derived from an EMBL/GenBank/DDBJ whole genome shotgun (WGS) entry which is preliminary data.</text>
</comment>
<evidence type="ECO:0000256" key="1">
    <source>
        <dbReference type="SAM" id="MobiDB-lite"/>
    </source>
</evidence>
<proteinExistence type="predicted"/>
<feature type="chain" id="PRO_5015442226" description="Endo-1,4-beta-xylanase A" evidence="2">
    <location>
        <begin position="26"/>
        <end position="183"/>
    </location>
</feature>
<protein>
    <recommendedName>
        <fullName evidence="5">Endo-1,4-beta-xylanase A</fullName>
    </recommendedName>
</protein>
<dbReference type="AlphaFoldDB" id="A0A2S9YWM1"/>
<evidence type="ECO:0000313" key="4">
    <source>
        <dbReference type="Proteomes" id="UP000238823"/>
    </source>
</evidence>
<feature type="signal peptide" evidence="2">
    <location>
        <begin position="1"/>
        <end position="25"/>
    </location>
</feature>